<proteinExistence type="inferred from homology"/>
<dbReference type="PANTHER" id="PTHR11690">
    <property type="entry name" value="AMILORIDE-SENSITIVE SODIUM CHANNEL-RELATED"/>
    <property type="match status" value="1"/>
</dbReference>
<name>A0A1I8J2R4_9PLAT</name>
<dbReference type="WBParaSite" id="maker-uti_cns_0045517-snap-gene-1.12-mRNA-1">
    <property type="protein sequence ID" value="maker-uti_cns_0045517-snap-gene-1.12-mRNA-1"/>
    <property type="gene ID" value="maker-uti_cns_0045517-snap-gene-1.12"/>
</dbReference>
<evidence type="ECO:0000256" key="9">
    <source>
        <dbReference type="ARBA" id="ARBA00023201"/>
    </source>
</evidence>
<dbReference type="AlphaFoldDB" id="A0A1I8J2R4"/>
<comment type="subcellular location">
    <subcellularLocation>
        <location evidence="1">Membrane</location>
        <topology evidence="1">Multi-pass membrane protein</topology>
    </subcellularLocation>
</comment>
<accession>A0A1I8J2R4</accession>
<keyword evidence="2 11" id="KW-0813">Transport</keyword>
<evidence type="ECO:0000256" key="4">
    <source>
        <dbReference type="ARBA" id="ARBA00022692"/>
    </source>
</evidence>
<evidence type="ECO:0000256" key="5">
    <source>
        <dbReference type="ARBA" id="ARBA00022989"/>
    </source>
</evidence>
<dbReference type="GO" id="GO:0015280">
    <property type="term" value="F:ligand-gated sodium channel activity"/>
    <property type="evidence" value="ECO:0007669"/>
    <property type="project" value="TreeGrafter"/>
</dbReference>
<evidence type="ECO:0000256" key="10">
    <source>
        <dbReference type="ARBA" id="ARBA00023303"/>
    </source>
</evidence>
<evidence type="ECO:0000256" key="11">
    <source>
        <dbReference type="RuleBase" id="RU000679"/>
    </source>
</evidence>
<keyword evidence="12" id="KW-1185">Reference proteome</keyword>
<dbReference type="Gene3D" id="1.10.287.770">
    <property type="entry name" value="YojJ-like"/>
    <property type="match status" value="1"/>
</dbReference>
<dbReference type="OrthoDB" id="6021021at2759"/>
<dbReference type="STRING" id="282301.A0A1I8J2R4"/>
<sequence>MSDSIIQQLNDSLTEISAAIERSVRNSLKNTPGSSEADIAQQVEKLKLTASYVYPLSIPYTLLVSALAHRAEQAVLLSSALKANKNGFAEEFPVPFTQFYHQTQLRCFRWSADNNSELQSIQSRNSLEIAMFLDNLDETSAPNLTGKSVESPVYAEYRKRNTGTPVYIRMPVTDWPLALRDSLRPDRRSGVRLFLMPPGEYPSNFGTSILLEPGKYYQIELSMRQEERNADQFDCVSTNDLIQFLNPYDFEPYSHSYSYSYCYFDKFNENSLAIYNFTTPGIPTTWRLRHSQTTLNMSGPSNILDHLPAEVSKIESTPKNFDEATASACKSRAPCSSLIYDAQISSASWPTSTSLRAFIGTTVADARDTAVLKGISVPGLEFLVNASSESSSMSPAAIAFANANLLKLEIRPQRMDCDKLKFSIDYGFENFVADIGGIMGIYLGMSLLTICELLDLIAELAYTRHRSASVEEPSAVEGEPKPSCLTTQM</sequence>
<dbReference type="Pfam" id="PF00858">
    <property type="entry name" value="ASC"/>
    <property type="match status" value="1"/>
</dbReference>
<evidence type="ECO:0000256" key="3">
    <source>
        <dbReference type="ARBA" id="ARBA00022461"/>
    </source>
</evidence>
<evidence type="ECO:0000313" key="13">
    <source>
        <dbReference type="WBParaSite" id="maker-uti_cns_0045517-snap-gene-1.12-mRNA-1"/>
    </source>
</evidence>
<evidence type="ECO:0000313" key="12">
    <source>
        <dbReference type="Proteomes" id="UP000095280"/>
    </source>
</evidence>
<evidence type="ECO:0000256" key="8">
    <source>
        <dbReference type="ARBA" id="ARBA00023136"/>
    </source>
</evidence>
<dbReference type="InterPro" id="IPR001873">
    <property type="entry name" value="ENaC"/>
</dbReference>
<organism evidence="12 13">
    <name type="scientific">Macrostomum lignano</name>
    <dbReference type="NCBI Taxonomy" id="282301"/>
    <lineage>
        <taxon>Eukaryota</taxon>
        <taxon>Metazoa</taxon>
        <taxon>Spiralia</taxon>
        <taxon>Lophotrochozoa</taxon>
        <taxon>Platyhelminthes</taxon>
        <taxon>Rhabditophora</taxon>
        <taxon>Macrostomorpha</taxon>
        <taxon>Macrostomida</taxon>
        <taxon>Macrostomidae</taxon>
        <taxon>Macrostomum</taxon>
    </lineage>
</organism>
<dbReference type="GO" id="GO:0005886">
    <property type="term" value="C:plasma membrane"/>
    <property type="evidence" value="ECO:0007669"/>
    <property type="project" value="TreeGrafter"/>
</dbReference>
<dbReference type="PANTHER" id="PTHR11690:SF248">
    <property type="entry name" value="PICKPOCKET 17, ISOFORM A"/>
    <property type="match status" value="1"/>
</dbReference>
<reference evidence="13" key="1">
    <citation type="submission" date="2016-11" db="UniProtKB">
        <authorList>
            <consortium name="WormBaseParasite"/>
        </authorList>
    </citation>
    <scope>IDENTIFICATION</scope>
</reference>
<protein>
    <submittedName>
        <fullName evidence="13">Amiloride sensitive cation channel</fullName>
    </submittedName>
</protein>
<evidence type="ECO:0000256" key="2">
    <source>
        <dbReference type="ARBA" id="ARBA00022448"/>
    </source>
</evidence>
<evidence type="ECO:0000256" key="1">
    <source>
        <dbReference type="ARBA" id="ARBA00004141"/>
    </source>
</evidence>
<dbReference type="Proteomes" id="UP000095280">
    <property type="component" value="Unplaced"/>
</dbReference>
<keyword evidence="4 11" id="KW-0812">Transmembrane</keyword>
<keyword evidence="8" id="KW-0472">Membrane</keyword>
<keyword evidence="10 11" id="KW-0407">Ion channel</keyword>
<keyword evidence="6" id="KW-0915">Sodium</keyword>
<keyword evidence="9 11" id="KW-0739">Sodium transport</keyword>
<comment type="similarity">
    <text evidence="11">Belongs to the amiloride-sensitive sodium channel (TC 1.A.6) family.</text>
</comment>
<keyword evidence="5" id="KW-1133">Transmembrane helix</keyword>
<evidence type="ECO:0000256" key="7">
    <source>
        <dbReference type="ARBA" id="ARBA00023065"/>
    </source>
</evidence>
<keyword evidence="7 11" id="KW-0406">Ion transport</keyword>
<keyword evidence="3 11" id="KW-0894">Sodium channel</keyword>
<evidence type="ECO:0000256" key="6">
    <source>
        <dbReference type="ARBA" id="ARBA00023053"/>
    </source>
</evidence>